<keyword evidence="1" id="KW-0472">Membrane</keyword>
<feature type="transmembrane region" description="Helical" evidence="1">
    <location>
        <begin position="227"/>
        <end position="249"/>
    </location>
</feature>
<dbReference type="Proteomes" id="UP000293995">
    <property type="component" value="Chromosome"/>
</dbReference>
<feature type="transmembrane region" description="Helical" evidence="1">
    <location>
        <begin position="103"/>
        <end position="125"/>
    </location>
</feature>
<dbReference type="KEGG" id="mprt:ET475_00285"/>
<gene>
    <name evidence="2" type="ORF">ET475_00285</name>
</gene>
<dbReference type="InterPro" id="IPR010640">
    <property type="entry name" value="Low_temperature_requirement_A"/>
</dbReference>
<evidence type="ECO:0000313" key="2">
    <source>
        <dbReference type="EMBL" id="QAY61628.1"/>
    </source>
</evidence>
<keyword evidence="3" id="KW-1185">Reference proteome</keyword>
<feature type="transmembrane region" description="Helical" evidence="1">
    <location>
        <begin position="295"/>
        <end position="321"/>
    </location>
</feature>
<protein>
    <submittedName>
        <fullName evidence="2">Low temperature requirement protein A</fullName>
    </submittedName>
</protein>
<feature type="transmembrane region" description="Helical" evidence="1">
    <location>
        <begin position="137"/>
        <end position="157"/>
    </location>
</feature>
<feature type="transmembrane region" description="Helical" evidence="1">
    <location>
        <begin position="202"/>
        <end position="221"/>
    </location>
</feature>
<evidence type="ECO:0000256" key="1">
    <source>
        <dbReference type="SAM" id="Phobius"/>
    </source>
</evidence>
<feature type="transmembrane region" description="Helical" evidence="1">
    <location>
        <begin position="333"/>
        <end position="366"/>
    </location>
</feature>
<feature type="transmembrane region" description="Helical" evidence="1">
    <location>
        <begin position="12"/>
        <end position="32"/>
    </location>
</feature>
<dbReference type="Pfam" id="PF06772">
    <property type="entry name" value="LtrA"/>
    <property type="match status" value="1"/>
</dbReference>
<organism evidence="2 3">
    <name type="scientific">Microbacterium protaetiae</name>
    <dbReference type="NCBI Taxonomy" id="2509458"/>
    <lineage>
        <taxon>Bacteria</taxon>
        <taxon>Bacillati</taxon>
        <taxon>Actinomycetota</taxon>
        <taxon>Actinomycetes</taxon>
        <taxon>Micrococcales</taxon>
        <taxon>Microbacteriaceae</taxon>
        <taxon>Microbacterium</taxon>
    </lineage>
</organism>
<evidence type="ECO:0000313" key="3">
    <source>
        <dbReference type="Proteomes" id="UP000293995"/>
    </source>
</evidence>
<reference evidence="2 3" key="1">
    <citation type="submission" date="2019-01" db="EMBL/GenBank/DDBJ databases">
        <title>Genome sequencing of strain DFW100M-13.</title>
        <authorList>
            <person name="Heo J."/>
            <person name="Kim S.-J."/>
            <person name="Kim J.-S."/>
            <person name="Hong S.-B."/>
            <person name="Kwon S.-W."/>
        </authorList>
    </citation>
    <scope>NUCLEOTIDE SEQUENCE [LARGE SCALE GENOMIC DNA]</scope>
    <source>
        <strain evidence="2 3">DFW100M-13</strain>
    </source>
</reference>
<name>A0A4P6EUB3_9MICO</name>
<keyword evidence="1" id="KW-0812">Transmembrane</keyword>
<feature type="transmembrane region" description="Helical" evidence="1">
    <location>
        <begin position="77"/>
        <end position="97"/>
    </location>
</feature>
<dbReference type="OrthoDB" id="7698234at2"/>
<keyword evidence="1" id="KW-1133">Transmembrane helix</keyword>
<feature type="transmembrane region" description="Helical" evidence="1">
    <location>
        <begin position="269"/>
        <end position="289"/>
    </location>
</feature>
<sequence length="375" mass="40699">MLPRDRTEPFRSASPLELLFDLVFVVAVSQASDSLHELVSDGHVGQGVLAYLMVFFAIWWAWMNFTWFASAFDTDDWAYRVLTIAQMGGVLVLAAGVHEAMAAYDFTLVTWGYVIMRFAMVTQWLRAAASDPGSRRTALFFAVGITIVQLLWLARLYLFDTMWQFVTFFMLVLAEIMVPVVAERQGRTAWHPHHIADRYGCFTLIVLGESVLASATAIFQARGQGTHALALVGLAAAGLVIVAGMWWLYFVREQGDYLAKIDRGFGFGYAHYVIFASAGAVSSGIGAAVDVATGHTALAASAASFVLTVPVTAFMLALWVIMLRPQVRRATSAIVIGLAVLVLVSAYLPAASIAATAALVAAAVLVVEVDARRHP</sequence>
<feature type="transmembrane region" description="Helical" evidence="1">
    <location>
        <begin position="163"/>
        <end position="182"/>
    </location>
</feature>
<proteinExistence type="predicted"/>
<dbReference type="PANTHER" id="PTHR36840:SF1">
    <property type="entry name" value="BLL5714 PROTEIN"/>
    <property type="match status" value="1"/>
</dbReference>
<dbReference type="PANTHER" id="PTHR36840">
    <property type="entry name" value="BLL5714 PROTEIN"/>
    <property type="match status" value="1"/>
</dbReference>
<dbReference type="AlphaFoldDB" id="A0A4P6EUB3"/>
<feature type="transmembrane region" description="Helical" evidence="1">
    <location>
        <begin position="44"/>
        <end position="65"/>
    </location>
</feature>
<dbReference type="EMBL" id="CP035494">
    <property type="protein sequence ID" value="QAY61628.1"/>
    <property type="molecule type" value="Genomic_DNA"/>
</dbReference>
<accession>A0A4P6EUB3</accession>